<evidence type="ECO:0000313" key="2">
    <source>
        <dbReference type="EMBL" id="KAG2549542.1"/>
    </source>
</evidence>
<dbReference type="OrthoDB" id="2192830at2759"/>
<reference evidence="2" key="1">
    <citation type="submission" date="2020-05" db="EMBL/GenBank/DDBJ databases">
        <title>WGS assembly of Panicum virgatum.</title>
        <authorList>
            <person name="Lovell J.T."/>
            <person name="Jenkins J."/>
            <person name="Shu S."/>
            <person name="Juenger T.E."/>
            <person name="Schmutz J."/>
        </authorList>
    </citation>
    <scope>NUCLEOTIDE SEQUENCE</scope>
    <source>
        <strain evidence="2">AP13</strain>
    </source>
</reference>
<comment type="caution">
    <text evidence="2">The sequence shown here is derived from an EMBL/GenBank/DDBJ whole genome shotgun (WGS) entry which is preliminary data.</text>
</comment>
<name>A0A8T0NN83_PANVG</name>
<proteinExistence type="predicted"/>
<evidence type="ECO:0000256" key="1">
    <source>
        <dbReference type="SAM" id="MobiDB-lite"/>
    </source>
</evidence>
<dbReference type="AlphaFoldDB" id="A0A8T0NN83"/>
<feature type="compositionally biased region" description="Low complexity" evidence="1">
    <location>
        <begin position="24"/>
        <end position="36"/>
    </location>
</feature>
<evidence type="ECO:0000313" key="3">
    <source>
        <dbReference type="Proteomes" id="UP000823388"/>
    </source>
</evidence>
<accession>A0A8T0NN83</accession>
<sequence length="133" mass="14562">MPPPPPPSPGAFAQHEVLRSASEFFSNHGSSSSSNEDGGGSESEGEQDTTEFVPGPVRAGCRVEGQVGSCRSLQMKWSPSNGSALRWLWWAREDAIRGVFSPNIRLMNCIIVLDLILLKTMAYHHILVNKHSM</sequence>
<protein>
    <submittedName>
        <fullName evidence="2">Uncharacterized protein</fullName>
    </submittedName>
</protein>
<feature type="region of interest" description="Disordered" evidence="1">
    <location>
        <begin position="24"/>
        <end position="57"/>
    </location>
</feature>
<dbReference type="Proteomes" id="UP000823388">
    <property type="component" value="Chromosome 9K"/>
</dbReference>
<dbReference type="EMBL" id="CM029053">
    <property type="protein sequence ID" value="KAG2549542.1"/>
    <property type="molecule type" value="Genomic_DNA"/>
</dbReference>
<gene>
    <name evidence="2" type="ORF">PVAP13_9KG356700</name>
</gene>
<organism evidence="2 3">
    <name type="scientific">Panicum virgatum</name>
    <name type="common">Blackwell switchgrass</name>
    <dbReference type="NCBI Taxonomy" id="38727"/>
    <lineage>
        <taxon>Eukaryota</taxon>
        <taxon>Viridiplantae</taxon>
        <taxon>Streptophyta</taxon>
        <taxon>Embryophyta</taxon>
        <taxon>Tracheophyta</taxon>
        <taxon>Spermatophyta</taxon>
        <taxon>Magnoliopsida</taxon>
        <taxon>Liliopsida</taxon>
        <taxon>Poales</taxon>
        <taxon>Poaceae</taxon>
        <taxon>PACMAD clade</taxon>
        <taxon>Panicoideae</taxon>
        <taxon>Panicodae</taxon>
        <taxon>Paniceae</taxon>
        <taxon>Panicinae</taxon>
        <taxon>Panicum</taxon>
        <taxon>Panicum sect. Hiantes</taxon>
    </lineage>
</organism>
<keyword evidence="3" id="KW-1185">Reference proteome</keyword>